<protein>
    <submittedName>
        <fullName evidence="2">Redoxin domain-containing protein</fullName>
    </submittedName>
</protein>
<dbReference type="PANTHER" id="PTHR42852:SF13">
    <property type="entry name" value="PROTEIN DIPZ"/>
    <property type="match status" value="1"/>
</dbReference>
<dbReference type="PROSITE" id="PS51257">
    <property type="entry name" value="PROKAR_LIPOPROTEIN"/>
    <property type="match status" value="1"/>
</dbReference>
<feature type="domain" description="Thioredoxin" evidence="1">
    <location>
        <begin position="26"/>
        <end position="183"/>
    </location>
</feature>
<dbReference type="PANTHER" id="PTHR42852">
    <property type="entry name" value="THIOL:DISULFIDE INTERCHANGE PROTEIN DSBE"/>
    <property type="match status" value="1"/>
</dbReference>
<dbReference type="PROSITE" id="PS51352">
    <property type="entry name" value="THIOREDOXIN_2"/>
    <property type="match status" value="1"/>
</dbReference>
<organism evidence="2 3">
    <name type="scientific">Flagellimonas iocasae</name>
    <dbReference type="NCBI Taxonomy" id="2055905"/>
    <lineage>
        <taxon>Bacteria</taxon>
        <taxon>Pseudomonadati</taxon>
        <taxon>Bacteroidota</taxon>
        <taxon>Flavobacteriia</taxon>
        <taxon>Flavobacteriales</taxon>
        <taxon>Flavobacteriaceae</taxon>
        <taxon>Flagellimonas</taxon>
    </lineage>
</organism>
<dbReference type="SUPFAM" id="SSF52833">
    <property type="entry name" value="Thioredoxin-like"/>
    <property type="match status" value="1"/>
</dbReference>
<accession>A0ABW4XY78</accession>
<dbReference type="InterPro" id="IPR013766">
    <property type="entry name" value="Thioredoxin_domain"/>
</dbReference>
<dbReference type="InterPro" id="IPR050553">
    <property type="entry name" value="Thioredoxin_ResA/DsbE_sf"/>
</dbReference>
<dbReference type="Gene3D" id="3.40.30.10">
    <property type="entry name" value="Glutaredoxin"/>
    <property type="match status" value="1"/>
</dbReference>
<evidence type="ECO:0000313" key="3">
    <source>
        <dbReference type="Proteomes" id="UP001597342"/>
    </source>
</evidence>
<dbReference type="EMBL" id="JBHUHU010000002">
    <property type="protein sequence ID" value="MFD2099551.1"/>
    <property type="molecule type" value="Genomic_DNA"/>
</dbReference>
<dbReference type="InterPro" id="IPR036249">
    <property type="entry name" value="Thioredoxin-like_sf"/>
</dbReference>
<sequence>MKNLLILGMTMLLLLSSCGNKNKKETDEGAVEESQVAENQPTEEAVKFPVYNFESFEPLLHKDDDKIYVVNFWATWCKPCIAELPYFEKVTAERKDDVEVILVSLDMPNMWKSRLEPFVENRKLQSEVVILDDPKQNDWIPKVAEEWGGGIPATLIYTKDKRSFYEHGFTYEELNTELNKFLN</sequence>
<name>A0ABW4XY78_9FLAO</name>
<keyword evidence="3" id="KW-1185">Reference proteome</keyword>
<dbReference type="CDD" id="cd02966">
    <property type="entry name" value="TlpA_like_family"/>
    <property type="match status" value="1"/>
</dbReference>
<proteinExistence type="predicted"/>
<dbReference type="Pfam" id="PF00578">
    <property type="entry name" value="AhpC-TSA"/>
    <property type="match status" value="1"/>
</dbReference>
<evidence type="ECO:0000313" key="2">
    <source>
        <dbReference type="EMBL" id="MFD2099551.1"/>
    </source>
</evidence>
<gene>
    <name evidence="2" type="ORF">ACFSJE_07175</name>
</gene>
<reference evidence="3" key="1">
    <citation type="journal article" date="2019" name="Int. J. Syst. Evol. Microbiol.">
        <title>The Global Catalogue of Microorganisms (GCM) 10K type strain sequencing project: providing services to taxonomists for standard genome sequencing and annotation.</title>
        <authorList>
            <consortium name="The Broad Institute Genomics Platform"/>
            <consortium name="The Broad Institute Genome Sequencing Center for Infectious Disease"/>
            <person name="Wu L."/>
            <person name="Ma J."/>
        </authorList>
    </citation>
    <scope>NUCLEOTIDE SEQUENCE [LARGE SCALE GENOMIC DNA]</scope>
    <source>
        <strain evidence="3">JCM 3389</strain>
    </source>
</reference>
<dbReference type="RefSeq" id="WP_379830305.1">
    <property type="nucleotide sequence ID" value="NZ_JBHUHU010000002.1"/>
</dbReference>
<comment type="caution">
    <text evidence="2">The sequence shown here is derived from an EMBL/GenBank/DDBJ whole genome shotgun (WGS) entry which is preliminary data.</text>
</comment>
<dbReference type="Proteomes" id="UP001597342">
    <property type="component" value="Unassembled WGS sequence"/>
</dbReference>
<dbReference type="InterPro" id="IPR000866">
    <property type="entry name" value="AhpC/TSA"/>
</dbReference>
<evidence type="ECO:0000259" key="1">
    <source>
        <dbReference type="PROSITE" id="PS51352"/>
    </source>
</evidence>